<name>A0ABR9KWY2_9ACTN</name>
<dbReference type="Proteomes" id="UP000661607">
    <property type="component" value="Unassembled WGS sequence"/>
</dbReference>
<protein>
    <submittedName>
        <fullName evidence="1">Uncharacterized protein</fullName>
    </submittedName>
</protein>
<evidence type="ECO:0000313" key="1">
    <source>
        <dbReference type="EMBL" id="MBE1566534.1"/>
    </source>
</evidence>
<evidence type="ECO:0000313" key="2">
    <source>
        <dbReference type="Proteomes" id="UP000661607"/>
    </source>
</evidence>
<comment type="caution">
    <text evidence="1">The sequence shown here is derived from an EMBL/GenBank/DDBJ whole genome shotgun (WGS) entry which is preliminary data.</text>
</comment>
<dbReference type="RefSeq" id="WP_192781535.1">
    <property type="nucleotide sequence ID" value="NZ_BAAASY010000032.1"/>
</dbReference>
<proteinExistence type="predicted"/>
<dbReference type="EMBL" id="JADBEF010000002">
    <property type="protein sequence ID" value="MBE1566534.1"/>
    <property type="molecule type" value="Genomic_DNA"/>
</dbReference>
<reference evidence="1 2" key="1">
    <citation type="submission" date="2020-10" db="EMBL/GenBank/DDBJ databases">
        <title>Sequencing the genomes of 1000 actinobacteria strains.</title>
        <authorList>
            <person name="Klenk H.-P."/>
        </authorList>
    </citation>
    <scope>NUCLEOTIDE SEQUENCE [LARGE SCALE GENOMIC DNA]</scope>
    <source>
        <strain evidence="1 2">DSM 43748</strain>
    </source>
</reference>
<accession>A0ABR9KWY2</accession>
<gene>
    <name evidence="1" type="ORF">H4W81_009406</name>
</gene>
<keyword evidence="2" id="KW-1185">Reference proteome</keyword>
<organism evidence="1 2">
    <name type="scientific">Nonomuraea africana</name>
    <dbReference type="NCBI Taxonomy" id="46171"/>
    <lineage>
        <taxon>Bacteria</taxon>
        <taxon>Bacillati</taxon>
        <taxon>Actinomycetota</taxon>
        <taxon>Actinomycetes</taxon>
        <taxon>Streptosporangiales</taxon>
        <taxon>Streptosporangiaceae</taxon>
        <taxon>Nonomuraea</taxon>
    </lineage>
</organism>
<sequence length="91" mass="9435">MNTPIYDRLVAELHEQRATTVAFPCPAAPTLPAPAKPRDWFAPPAAAPTPRPGFADLMQIMTRIGKSQAQPPAPVALGLGSCYADAAGPGA</sequence>